<dbReference type="PANTHER" id="PTHR11012">
    <property type="entry name" value="PROTEIN KINASE-LIKE DOMAIN-CONTAINING"/>
    <property type="match status" value="1"/>
</dbReference>
<dbReference type="InterPro" id="IPR015897">
    <property type="entry name" value="CHK_kinase-like"/>
</dbReference>
<dbReference type="SUPFAM" id="SSF56112">
    <property type="entry name" value="Protein kinase-like (PK-like)"/>
    <property type="match status" value="1"/>
</dbReference>
<name>A0A1B6ECV7_9HEMI</name>
<dbReference type="PANTHER" id="PTHR11012:SF56">
    <property type="entry name" value="CHK KINASE-LIKE DOMAIN-CONTAINING PROTEIN-RELATED"/>
    <property type="match status" value="1"/>
</dbReference>
<dbReference type="Pfam" id="PF02958">
    <property type="entry name" value="EcKL"/>
    <property type="match status" value="1"/>
</dbReference>
<evidence type="ECO:0000259" key="1">
    <source>
        <dbReference type="SMART" id="SM00587"/>
    </source>
</evidence>
<reference evidence="2" key="1">
    <citation type="submission" date="2015-12" db="EMBL/GenBank/DDBJ databases">
        <title>De novo transcriptome assembly of four potential Pierce s Disease insect vectors from Arizona vineyards.</title>
        <authorList>
            <person name="Tassone E.E."/>
        </authorList>
    </citation>
    <scope>NUCLEOTIDE SEQUENCE</scope>
</reference>
<dbReference type="EMBL" id="GEDC01001533">
    <property type="protein sequence ID" value="JAS35765.1"/>
    <property type="molecule type" value="Transcribed_RNA"/>
</dbReference>
<dbReference type="AlphaFoldDB" id="A0A1B6ECV7"/>
<sequence>GALPDYRMDDTKMEKSSNTLPWLNKDFLENILQEGNESNYICVTNFSIHEVVPEGNNYCSSLVRLIIDYKKNGQPIQKPLIIKAPLPDGPGKKRLDDMGIIAKECLIYNKLIPLVNEIYDVKLAPKTYSCEIPDTIILEDLKEQGYLMLDRLEQLDFDHCNQFMKAIGKFHAVSIYIYKKEQDMISDMGKETIFIDNPELKKYFNENFKLFAAELRDWKGLEHLAEHIEKNIDIFFQKTIDAYNGKCHIRVMNHGDTWTNNMLFKHDTSGKVVDIKLIDFQLCRFASPGIDLNSFIISSAQEDVKVKRLPELYVSYLKSFNDALENLNCEERLTAEQLQDELKFAEIIHISSLPGYVAMILCERDKTINIDKMITNASNEKYDETNPIRRMYKGARFRQVTDFTMKNLEKQGFFDFQ</sequence>
<dbReference type="InterPro" id="IPR011009">
    <property type="entry name" value="Kinase-like_dom_sf"/>
</dbReference>
<dbReference type="InterPro" id="IPR004119">
    <property type="entry name" value="EcKL"/>
</dbReference>
<dbReference type="SMART" id="SM00587">
    <property type="entry name" value="CHK"/>
    <property type="match status" value="1"/>
</dbReference>
<dbReference type="Gene3D" id="3.90.1200.10">
    <property type="match status" value="1"/>
</dbReference>
<evidence type="ECO:0000313" key="2">
    <source>
        <dbReference type="EMBL" id="JAS35765.1"/>
    </source>
</evidence>
<organism evidence="2">
    <name type="scientific">Clastoptera arizonana</name>
    <name type="common">Arizona spittle bug</name>
    <dbReference type="NCBI Taxonomy" id="38151"/>
    <lineage>
        <taxon>Eukaryota</taxon>
        <taxon>Metazoa</taxon>
        <taxon>Ecdysozoa</taxon>
        <taxon>Arthropoda</taxon>
        <taxon>Hexapoda</taxon>
        <taxon>Insecta</taxon>
        <taxon>Pterygota</taxon>
        <taxon>Neoptera</taxon>
        <taxon>Paraneoptera</taxon>
        <taxon>Hemiptera</taxon>
        <taxon>Auchenorrhyncha</taxon>
        <taxon>Cercopoidea</taxon>
        <taxon>Clastopteridae</taxon>
        <taxon>Clastoptera</taxon>
    </lineage>
</organism>
<gene>
    <name evidence="2" type="ORF">g.23096</name>
</gene>
<accession>A0A1B6ECV7</accession>
<protein>
    <recommendedName>
        <fullName evidence="1">CHK kinase-like domain-containing protein</fullName>
    </recommendedName>
</protein>
<feature type="non-terminal residue" evidence="2">
    <location>
        <position position="1"/>
    </location>
</feature>
<proteinExistence type="predicted"/>
<feature type="domain" description="CHK kinase-like" evidence="1">
    <location>
        <begin position="136"/>
        <end position="326"/>
    </location>
</feature>